<gene>
    <name evidence="4" type="ORF">HJG52_09045</name>
</gene>
<dbReference type="EMBL" id="JABEPQ010000002">
    <property type="protein sequence ID" value="NNM46151.1"/>
    <property type="molecule type" value="Genomic_DNA"/>
</dbReference>
<evidence type="ECO:0000313" key="5">
    <source>
        <dbReference type="Proteomes" id="UP000588586"/>
    </source>
</evidence>
<sequence>MGLVSGSGSSTPVGEDVAAAGWSGAVAATPHGAAAHGTHERAEPCGGRRHGTSAARATRLRPRAAVPVSRSGRTDRLGAVPPTDADRRLRIAVAGMWIESSTFSPHRAGARDFRVLAGQELLDRYAVTRETAPEVEWVGVHFARSIPGGAVLADTYADHRARICSGLRAALAYGPLDGILLDIHGAMSVDGLRDAEADLVRAVREVVGPGVMISAAMDLHGNVSRELAEQVDLLTCFRMAPHEDADETRDRAGRNLVDVLLSGADPVRARVAVPILLPGEKTSTRVEPARSLYARLPEVASRDGVVDAAIWVGYAWADEPRCHATVVVQGTDPQACARGAEELARELWRVRDDFEFVGPTATLDEAVDRALAGRTRPHVISDSGDNPGAGGTGDVTWTLARLLERPDLTADDSPTTLVASVFDAEALEALRHREIGDFVEIEVGARTTPSPAPPARLRGILHSLHEGDPDAGGIAVIRVGGLHAVVTEHRKAFHDVADFTAIGLDPGGADIVVTKIGYLEPTLHDLARGWTLALTPGGVDQDLERLGHKEIRRPVHPFDPETRVGGGWAPDLRAEVLSGPAKPPKARR</sequence>
<dbReference type="InterPro" id="IPR015995">
    <property type="entry name" value="MlrC_N"/>
</dbReference>
<dbReference type="Pfam" id="PF07171">
    <property type="entry name" value="MlrC_C"/>
    <property type="match status" value="1"/>
</dbReference>
<evidence type="ECO:0000256" key="1">
    <source>
        <dbReference type="SAM" id="MobiDB-lite"/>
    </source>
</evidence>
<name>A0A849HIM4_9MICO</name>
<evidence type="ECO:0000259" key="3">
    <source>
        <dbReference type="Pfam" id="PF07364"/>
    </source>
</evidence>
<feature type="region of interest" description="Disordered" evidence="1">
    <location>
        <begin position="30"/>
        <end position="82"/>
    </location>
</feature>
<dbReference type="AlphaFoldDB" id="A0A849HIM4"/>
<feature type="domain" description="Microcystin LR degradation protein MlrC C-terminal" evidence="2">
    <location>
        <begin position="380"/>
        <end position="549"/>
    </location>
</feature>
<reference evidence="4 5" key="1">
    <citation type="submission" date="2020-04" db="EMBL/GenBank/DDBJ databases">
        <title>Knoellia sp. isolate from air conditioner.</title>
        <authorList>
            <person name="Chea S."/>
            <person name="Kim D.-U."/>
        </authorList>
    </citation>
    <scope>NUCLEOTIDE SEQUENCE [LARGE SCALE GENOMIC DNA]</scope>
    <source>
        <strain evidence="4 5">DB2414S</strain>
    </source>
</reference>
<evidence type="ECO:0000259" key="2">
    <source>
        <dbReference type="Pfam" id="PF07171"/>
    </source>
</evidence>
<accession>A0A849HIM4</accession>
<dbReference type="Proteomes" id="UP000588586">
    <property type="component" value="Unassembled WGS sequence"/>
</dbReference>
<protein>
    <submittedName>
        <fullName evidence="4">M81 family metallopeptidase</fullName>
    </submittedName>
</protein>
<dbReference type="Pfam" id="PF07364">
    <property type="entry name" value="DUF1485"/>
    <property type="match status" value="1"/>
</dbReference>
<keyword evidence="5" id="KW-1185">Reference proteome</keyword>
<dbReference type="InterPro" id="IPR010799">
    <property type="entry name" value="MlrC_C"/>
</dbReference>
<comment type="caution">
    <text evidence="4">The sequence shown here is derived from an EMBL/GenBank/DDBJ whole genome shotgun (WGS) entry which is preliminary data.</text>
</comment>
<feature type="domain" description="Microcystin LR degradation protein MlrC N-terminal" evidence="3">
    <location>
        <begin position="90"/>
        <end position="371"/>
    </location>
</feature>
<organism evidence="4 5">
    <name type="scientific">Knoellia koreensis</name>
    <dbReference type="NCBI Taxonomy" id="2730921"/>
    <lineage>
        <taxon>Bacteria</taxon>
        <taxon>Bacillati</taxon>
        <taxon>Actinomycetota</taxon>
        <taxon>Actinomycetes</taxon>
        <taxon>Micrococcales</taxon>
        <taxon>Intrasporangiaceae</taxon>
        <taxon>Knoellia</taxon>
    </lineage>
</organism>
<proteinExistence type="predicted"/>
<evidence type="ECO:0000313" key="4">
    <source>
        <dbReference type="EMBL" id="NNM46151.1"/>
    </source>
</evidence>